<feature type="binding site" evidence="8">
    <location>
        <position position="122"/>
    </location>
    <ligand>
        <name>ATP</name>
        <dbReference type="ChEBI" id="CHEBI:30616"/>
    </ligand>
</feature>
<feature type="binding site" evidence="8">
    <location>
        <position position="258"/>
    </location>
    <ligand>
        <name>Mg(2+)</name>
        <dbReference type="ChEBI" id="CHEBI:18420"/>
    </ligand>
</feature>
<evidence type="ECO:0000256" key="6">
    <source>
        <dbReference type="ARBA" id="ARBA00022840"/>
    </source>
</evidence>
<comment type="catalytic activity">
    <reaction evidence="8">
        <text>L-tyrosyl-[protein] + UTP = O-(5'-uridylyl)-L-tyrosyl-[protein] + diphosphate</text>
        <dbReference type="Rhea" id="RHEA:83887"/>
        <dbReference type="Rhea" id="RHEA-COMP:10136"/>
        <dbReference type="Rhea" id="RHEA-COMP:20238"/>
        <dbReference type="ChEBI" id="CHEBI:33019"/>
        <dbReference type="ChEBI" id="CHEBI:46398"/>
        <dbReference type="ChEBI" id="CHEBI:46858"/>
        <dbReference type="ChEBI" id="CHEBI:90602"/>
    </reaction>
</comment>
<dbReference type="AlphaFoldDB" id="A0A2U3NLI9"/>
<comment type="cofactor">
    <cofactor evidence="8">
        <name>Mg(2+)</name>
        <dbReference type="ChEBI" id="CHEBI:18420"/>
    </cofactor>
    <cofactor evidence="8">
        <name>Mn(2+)</name>
        <dbReference type="ChEBI" id="CHEBI:29035"/>
    </cofactor>
</comment>
<comment type="similarity">
    <text evidence="1 8">Belongs to the SELO family.</text>
</comment>
<comment type="catalytic activity">
    <reaction evidence="8">
        <text>L-threonyl-[protein] + ATP = 3-O-(5'-adenylyl)-L-threonyl-[protein] + diphosphate</text>
        <dbReference type="Rhea" id="RHEA:54292"/>
        <dbReference type="Rhea" id="RHEA-COMP:11060"/>
        <dbReference type="Rhea" id="RHEA-COMP:13847"/>
        <dbReference type="ChEBI" id="CHEBI:30013"/>
        <dbReference type="ChEBI" id="CHEBI:30616"/>
        <dbReference type="ChEBI" id="CHEBI:33019"/>
        <dbReference type="ChEBI" id="CHEBI:138113"/>
        <dbReference type="EC" id="2.7.7.108"/>
    </reaction>
</comment>
<protein>
    <recommendedName>
        <fullName evidence="8">Protein nucleotidyltransferase YdiU</fullName>
        <ecNumber evidence="8">2.7.7.-</ecNumber>
    </recommendedName>
    <alternativeName>
        <fullName evidence="8">Protein adenylyltransferase YdiU</fullName>
        <ecNumber evidence="8">2.7.7.108</ecNumber>
    </alternativeName>
    <alternativeName>
        <fullName evidence="8">Protein uridylyltransferase YdiU</fullName>
        <ecNumber evidence="8">2.7.7.-</ecNumber>
    </alternativeName>
</protein>
<keyword evidence="10" id="KW-1185">Reference proteome</keyword>
<organism evidence="9 10">
    <name type="scientific">Mycobacterium rhizamassiliense</name>
    <dbReference type="NCBI Taxonomy" id="1841860"/>
    <lineage>
        <taxon>Bacteria</taxon>
        <taxon>Bacillati</taxon>
        <taxon>Actinomycetota</taxon>
        <taxon>Actinomycetes</taxon>
        <taxon>Mycobacteriales</taxon>
        <taxon>Mycobacteriaceae</taxon>
        <taxon>Mycobacterium</taxon>
    </lineage>
</organism>
<feature type="active site" description="Proton acceptor" evidence="8">
    <location>
        <position position="248"/>
    </location>
</feature>
<evidence type="ECO:0000256" key="8">
    <source>
        <dbReference type="HAMAP-Rule" id="MF_00692"/>
    </source>
</evidence>
<dbReference type="PANTHER" id="PTHR32057:SF14">
    <property type="entry name" value="PROTEIN ADENYLYLTRANSFERASE SELO, MITOCHONDRIAL"/>
    <property type="match status" value="1"/>
</dbReference>
<feature type="binding site" evidence="8">
    <location>
        <position position="179"/>
    </location>
    <ligand>
        <name>ATP</name>
        <dbReference type="ChEBI" id="CHEBI:30616"/>
    </ligand>
</feature>
<feature type="binding site" evidence="8">
    <location>
        <position position="172"/>
    </location>
    <ligand>
        <name>ATP</name>
        <dbReference type="ChEBI" id="CHEBI:30616"/>
    </ligand>
</feature>
<dbReference type="InterPro" id="IPR003846">
    <property type="entry name" value="SelO"/>
</dbReference>
<keyword evidence="8" id="KW-0464">Manganese</keyword>
<evidence type="ECO:0000256" key="7">
    <source>
        <dbReference type="ARBA" id="ARBA00022842"/>
    </source>
</evidence>
<dbReference type="HAMAP" id="MF_00692">
    <property type="entry name" value="SelO"/>
    <property type="match status" value="1"/>
</dbReference>
<proteinExistence type="inferred from homology"/>
<dbReference type="EC" id="2.7.7.-" evidence="8"/>
<comment type="catalytic activity">
    <reaction evidence="8">
        <text>L-seryl-[protein] + ATP = 3-O-(5'-adenylyl)-L-seryl-[protein] + diphosphate</text>
        <dbReference type="Rhea" id="RHEA:58120"/>
        <dbReference type="Rhea" id="RHEA-COMP:9863"/>
        <dbReference type="Rhea" id="RHEA-COMP:15073"/>
        <dbReference type="ChEBI" id="CHEBI:29999"/>
        <dbReference type="ChEBI" id="CHEBI:30616"/>
        <dbReference type="ChEBI" id="CHEBI:33019"/>
        <dbReference type="ChEBI" id="CHEBI:142516"/>
        <dbReference type="EC" id="2.7.7.108"/>
    </reaction>
</comment>
<dbReference type="Proteomes" id="UP000240988">
    <property type="component" value="Unassembled WGS sequence"/>
</dbReference>
<reference evidence="9 10" key="1">
    <citation type="submission" date="2017-01" db="EMBL/GenBank/DDBJ databases">
        <authorList>
            <consortium name="Urmite Genomes"/>
        </authorList>
    </citation>
    <scope>NUCLEOTIDE SEQUENCE [LARGE SCALE GENOMIC DNA]</scope>
    <source>
        <strain evidence="9 10">AB57</strain>
    </source>
</reference>
<keyword evidence="6 8" id="KW-0067">ATP-binding</keyword>
<gene>
    <name evidence="8" type="primary">ydiU</name>
    <name evidence="8" type="synonym">selO</name>
    <name evidence="9" type="ORF">MRAB57_93</name>
</gene>
<evidence type="ECO:0000313" key="10">
    <source>
        <dbReference type="Proteomes" id="UP000240988"/>
    </source>
</evidence>
<feature type="binding site" evidence="8">
    <location>
        <position position="109"/>
    </location>
    <ligand>
        <name>ATP</name>
        <dbReference type="ChEBI" id="CHEBI:30616"/>
    </ligand>
</feature>
<dbReference type="GO" id="GO:0030145">
    <property type="term" value="F:manganese ion binding"/>
    <property type="evidence" value="ECO:0007669"/>
    <property type="project" value="UniProtKB-UniRule"/>
</dbReference>
<accession>A0A2U3NLI9</accession>
<evidence type="ECO:0000256" key="4">
    <source>
        <dbReference type="ARBA" id="ARBA00022723"/>
    </source>
</evidence>
<dbReference type="STRING" id="1841860.GCA_900157375_00092"/>
<evidence type="ECO:0000256" key="3">
    <source>
        <dbReference type="ARBA" id="ARBA00022695"/>
    </source>
</evidence>
<dbReference type="PANTHER" id="PTHR32057">
    <property type="entry name" value="PROTEIN ADENYLYLTRANSFERASE SELO, MITOCHONDRIAL"/>
    <property type="match status" value="1"/>
</dbReference>
<keyword evidence="3 8" id="KW-0548">Nucleotidyltransferase</keyword>
<feature type="binding site" evidence="8">
    <location>
        <position position="88"/>
    </location>
    <ligand>
        <name>ATP</name>
        <dbReference type="ChEBI" id="CHEBI:30616"/>
    </ligand>
</feature>
<keyword evidence="5 8" id="KW-0547">Nucleotide-binding</keyword>
<feature type="binding site" evidence="8">
    <location>
        <position position="121"/>
    </location>
    <ligand>
        <name>ATP</name>
        <dbReference type="ChEBI" id="CHEBI:30616"/>
    </ligand>
</feature>
<comment type="function">
    <text evidence="8">Nucleotidyltransferase involved in the post-translational modification of proteins. It can catalyze the addition of adenosine monophosphate (AMP) or uridine monophosphate (UMP) to a protein, resulting in modifications known as AMPylation and UMPylation.</text>
</comment>
<keyword evidence="4 8" id="KW-0479">Metal-binding</keyword>
<feature type="binding site" evidence="8">
    <location>
        <position position="86"/>
    </location>
    <ligand>
        <name>ATP</name>
        <dbReference type="ChEBI" id="CHEBI:30616"/>
    </ligand>
</feature>
<evidence type="ECO:0000256" key="2">
    <source>
        <dbReference type="ARBA" id="ARBA00022679"/>
    </source>
</evidence>
<dbReference type="EMBL" id="FUFA01000001">
    <property type="protein sequence ID" value="SPM32295.1"/>
    <property type="molecule type" value="Genomic_DNA"/>
</dbReference>
<feature type="binding site" evidence="8">
    <location>
        <position position="89"/>
    </location>
    <ligand>
        <name>ATP</name>
        <dbReference type="ChEBI" id="CHEBI:30616"/>
    </ligand>
</feature>
<dbReference type="EC" id="2.7.7.108" evidence="8"/>
<dbReference type="GO" id="GO:0000287">
    <property type="term" value="F:magnesium ion binding"/>
    <property type="evidence" value="ECO:0007669"/>
    <property type="project" value="UniProtKB-UniRule"/>
</dbReference>
<evidence type="ECO:0000313" key="9">
    <source>
        <dbReference type="EMBL" id="SPM32295.1"/>
    </source>
</evidence>
<keyword evidence="2 8" id="KW-0808">Transferase</keyword>
<sequence>MSVVLDDRFARELPELGVAWRAETPPDPRLLVLNESLAARLGLNAEWLRSPNGLRFLAGDLVPDGAAPVAQAYAGHQFGGLVPRLGDGRALLLGELADDQGCVRDIALKGSGATPFARGGDGLAAVGPMLREYIVSEAMHALGVPTTRSLAVLSTGRPVRREEVLPGAVLLRVASSHLRVGSFQYAALTGDVDLLRRLADHAIARHYPDAAQAQRPYLALFQAVAAAQASLIARWMSIGFVHGVMNTDNMTISGETIDYGPCAFMDAYHPETVFSSIDQWGRYAYTNQPAIAGWNLARFAETLLPLLADSIEEGIALAEESFDVFRTEYENTWSSGMRAKLGLPPDIHAEVVASLVDELLGLLTESRVDYTSFFRHLADAARGDAEPARGLFANLAGFDTWLSSWKALGPDADSMDRANPIYIPRNHLVEEALTAATAGDLHPVQQLLTAVSAPYDQRPGFERYAEPAPADFGEYQTFCGT</sequence>
<dbReference type="Pfam" id="PF02696">
    <property type="entry name" value="SelO"/>
    <property type="match status" value="1"/>
</dbReference>
<comment type="catalytic activity">
    <reaction evidence="8">
        <text>L-tyrosyl-[protein] + ATP = O-(5'-adenylyl)-L-tyrosyl-[protein] + diphosphate</text>
        <dbReference type="Rhea" id="RHEA:54288"/>
        <dbReference type="Rhea" id="RHEA-COMP:10136"/>
        <dbReference type="Rhea" id="RHEA-COMP:13846"/>
        <dbReference type="ChEBI" id="CHEBI:30616"/>
        <dbReference type="ChEBI" id="CHEBI:33019"/>
        <dbReference type="ChEBI" id="CHEBI:46858"/>
        <dbReference type="ChEBI" id="CHEBI:83624"/>
        <dbReference type="EC" id="2.7.7.108"/>
    </reaction>
</comment>
<feature type="binding site" evidence="8">
    <location>
        <position position="258"/>
    </location>
    <ligand>
        <name>ATP</name>
        <dbReference type="ChEBI" id="CHEBI:30616"/>
    </ligand>
</feature>
<keyword evidence="7 8" id="KW-0460">Magnesium</keyword>
<dbReference type="NCBIfam" id="NF000658">
    <property type="entry name" value="PRK00029.1"/>
    <property type="match status" value="1"/>
</dbReference>
<dbReference type="GO" id="GO:0070733">
    <property type="term" value="F:AMPylase activity"/>
    <property type="evidence" value="ECO:0007669"/>
    <property type="project" value="UniProtKB-EC"/>
</dbReference>
<comment type="catalytic activity">
    <reaction evidence="8">
        <text>L-seryl-[protein] + UTP = O-(5'-uridylyl)-L-seryl-[protein] + diphosphate</text>
        <dbReference type="Rhea" id="RHEA:64604"/>
        <dbReference type="Rhea" id="RHEA-COMP:9863"/>
        <dbReference type="Rhea" id="RHEA-COMP:16635"/>
        <dbReference type="ChEBI" id="CHEBI:29999"/>
        <dbReference type="ChEBI" id="CHEBI:33019"/>
        <dbReference type="ChEBI" id="CHEBI:46398"/>
        <dbReference type="ChEBI" id="CHEBI:156051"/>
    </reaction>
</comment>
<evidence type="ECO:0000256" key="5">
    <source>
        <dbReference type="ARBA" id="ARBA00022741"/>
    </source>
</evidence>
<comment type="catalytic activity">
    <reaction evidence="8">
        <text>L-histidyl-[protein] + UTP = N(tele)-(5'-uridylyl)-L-histidyl-[protein] + diphosphate</text>
        <dbReference type="Rhea" id="RHEA:83891"/>
        <dbReference type="Rhea" id="RHEA-COMP:9745"/>
        <dbReference type="Rhea" id="RHEA-COMP:20239"/>
        <dbReference type="ChEBI" id="CHEBI:29979"/>
        <dbReference type="ChEBI" id="CHEBI:33019"/>
        <dbReference type="ChEBI" id="CHEBI:46398"/>
        <dbReference type="ChEBI" id="CHEBI:233474"/>
    </reaction>
</comment>
<feature type="binding site" evidence="8">
    <location>
        <position position="249"/>
    </location>
    <ligand>
        <name>Mg(2+)</name>
        <dbReference type="ChEBI" id="CHEBI:18420"/>
    </ligand>
</feature>
<name>A0A2U3NLI9_9MYCO</name>
<dbReference type="GO" id="GO:0005524">
    <property type="term" value="F:ATP binding"/>
    <property type="evidence" value="ECO:0007669"/>
    <property type="project" value="UniProtKB-UniRule"/>
</dbReference>
<dbReference type="RefSeq" id="WP_173813983.1">
    <property type="nucleotide sequence ID" value="NZ_LT721901.1"/>
</dbReference>
<evidence type="ECO:0000256" key="1">
    <source>
        <dbReference type="ARBA" id="ARBA00009747"/>
    </source>
</evidence>